<dbReference type="EMBL" id="LN736364">
    <property type="protein sequence ID" value="CEP62308.1"/>
    <property type="molecule type" value="Genomic_DNA"/>
</dbReference>
<accession>A0A0C7MQW1</accession>
<dbReference type="RefSeq" id="XP_022628534.1">
    <property type="nucleotide sequence ID" value="XM_022772185.1"/>
</dbReference>
<proteinExistence type="predicted"/>
<reference evidence="1 2" key="1">
    <citation type="submission" date="2014-12" db="EMBL/GenBank/DDBJ databases">
        <authorList>
            <person name="Neuveglise Cecile"/>
        </authorList>
    </citation>
    <scope>NUCLEOTIDE SEQUENCE [LARGE SCALE GENOMIC DNA]</scope>
    <source>
        <strain evidence="1 2">CBS 12615</strain>
    </source>
</reference>
<dbReference type="GeneID" id="34685771"/>
<evidence type="ECO:0000313" key="2">
    <source>
        <dbReference type="Proteomes" id="UP000054304"/>
    </source>
</evidence>
<evidence type="ECO:0000313" key="1">
    <source>
        <dbReference type="EMBL" id="CEP62308.1"/>
    </source>
</evidence>
<name>A0A0C7MQW1_9SACH</name>
<dbReference type="OrthoDB" id="3981230at2759"/>
<dbReference type="Proteomes" id="UP000054304">
    <property type="component" value="Unassembled WGS sequence"/>
</dbReference>
<dbReference type="HOGENOM" id="CLU_816542_0_0_1"/>
<organism evidence="1 2">
    <name type="scientific">Lachancea lanzarotensis</name>
    <dbReference type="NCBI Taxonomy" id="1245769"/>
    <lineage>
        <taxon>Eukaryota</taxon>
        <taxon>Fungi</taxon>
        <taxon>Dikarya</taxon>
        <taxon>Ascomycota</taxon>
        <taxon>Saccharomycotina</taxon>
        <taxon>Saccharomycetes</taxon>
        <taxon>Saccharomycetales</taxon>
        <taxon>Saccharomycetaceae</taxon>
        <taxon>Lachancea</taxon>
    </lineage>
</organism>
<protein>
    <submittedName>
        <fullName evidence="1">LALA0S05e02652g1_1</fullName>
    </submittedName>
</protein>
<sequence length="335" mass="36787">MNSSLATPTKSQQDLFRNQIESLSFPPRLTPKAQVLRRSADVPPLKLGTKSGYRFPPQHDVDSAVFDSPSKPSKCSFRCNNLGDMHATVLENSPELTSDDDTLSDDSNMCASGMSSPTGNGVVDDLVGSPPFAKDGFLSSALLHSRLLNDGTLHDETRLQCAPKKSDVLPLFSNGLKRLHPGITIAKPLPRRNSQQKSDAIKSILKRPSSPDSLNYLVTATNGSLTNATIFATEINASSREVPLPSNKWERVTIPVNVDMRDQLLQNRAKLFGHEPETKSVTENDHMGGSQRKNDAAIIRGYEFDIGTPTSNRIAKENAAIKLNKERRLRWGKET</sequence>
<dbReference type="AlphaFoldDB" id="A0A0C7MQW1"/>
<gene>
    <name evidence="1" type="ORF">LALA0_S05e02652g</name>
</gene>
<keyword evidence="2" id="KW-1185">Reference proteome</keyword>